<protein>
    <submittedName>
        <fullName evidence="1">Uncharacterized protein</fullName>
    </submittedName>
</protein>
<evidence type="ECO:0000313" key="1">
    <source>
        <dbReference type="EMBL" id="MCI45737.1"/>
    </source>
</evidence>
<dbReference type="Proteomes" id="UP000265520">
    <property type="component" value="Unassembled WGS sequence"/>
</dbReference>
<sequence length="20" mass="1853">AVVAIVVIAVAATCNVVVAA</sequence>
<proteinExistence type="predicted"/>
<comment type="caution">
    <text evidence="1">The sequence shown here is derived from an EMBL/GenBank/DDBJ whole genome shotgun (WGS) entry which is preliminary data.</text>
</comment>
<dbReference type="EMBL" id="LXQA010347738">
    <property type="protein sequence ID" value="MCI45737.1"/>
    <property type="molecule type" value="Genomic_DNA"/>
</dbReference>
<evidence type="ECO:0000313" key="2">
    <source>
        <dbReference type="Proteomes" id="UP000265520"/>
    </source>
</evidence>
<name>A0A392SBE9_9FABA</name>
<feature type="non-terminal residue" evidence="1">
    <location>
        <position position="1"/>
    </location>
</feature>
<keyword evidence="2" id="KW-1185">Reference proteome</keyword>
<accession>A0A392SBE9</accession>
<reference evidence="1 2" key="1">
    <citation type="journal article" date="2018" name="Front. Plant Sci.">
        <title>Red Clover (Trifolium pratense) and Zigzag Clover (T. medium) - A Picture of Genomic Similarities and Differences.</title>
        <authorList>
            <person name="Dluhosova J."/>
            <person name="Istvanek J."/>
            <person name="Nedelnik J."/>
            <person name="Repkova J."/>
        </authorList>
    </citation>
    <scope>NUCLEOTIDE SEQUENCE [LARGE SCALE GENOMIC DNA]</scope>
    <source>
        <strain evidence="2">cv. 10/8</strain>
        <tissue evidence="1">Leaf</tissue>
    </source>
</reference>
<organism evidence="1 2">
    <name type="scientific">Trifolium medium</name>
    <dbReference type="NCBI Taxonomy" id="97028"/>
    <lineage>
        <taxon>Eukaryota</taxon>
        <taxon>Viridiplantae</taxon>
        <taxon>Streptophyta</taxon>
        <taxon>Embryophyta</taxon>
        <taxon>Tracheophyta</taxon>
        <taxon>Spermatophyta</taxon>
        <taxon>Magnoliopsida</taxon>
        <taxon>eudicotyledons</taxon>
        <taxon>Gunneridae</taxon>
        <taxon>Pentapetalae</taxon>
        <taxon>rosids</taxon>
        <taxon>fabids</taxon>
        <taxon>Fabales</taxon>
        <taxon>Fabaceae</taxon>
        <taxon>Papilionoideae</taxon>
        <taxon>50 kb inversion clade</taxon>
        <taxon>NPAAA clade</taxon>
        <taxon>Hologalegina</taxon>
        <taxon>IRL clade</taxon>
        <taxon>Trifolieae</taxon>
        <taxon>Trifolium</taxon>
    </lineage>
</organism>
<dbReference type="AlphaFoldDB" id="A0A392SBE9"/>